<name>A0A6M8EKZ8_9BACT</name>
<organism evidence="1 2">
    <name type="scientific">Arcobacter acticola</name>
    <dbReference type="NCBI Taxonomy" id="1849015"/>
    <lineage>
        <taxon>Bacteria</taxon>
        <taxon>Pseudomonadati</taxon>
        <taxon>Campylobacterota</taxon>
        <taxon>Epsilonproteobacteria</taxon>
        <taxon>Campylobacterales</taxon>
        <taxon>Arcobacteraceae</taxon>
        <taxon>Arcobacter</taxon>
    </lineage>
</organism>
<dbReference type="RefSeq" id="WP_172126747.1">
    <property type="nucleotide sequence ID" value="NZ_CP042652.1"/>
</dbReference>
<dbReference type="EMBL" id="CP042652">
    <property type="protein sequence ID" value="QKE29188.1"/>
    <property type="molecule type" value="Genomic_DNA"/>
</dbReference>
<sequence>MGMITNAFKSFFKTITKLSRPYFTLEENQLKFKIDSDNFYLFSISNIETKTRHDPYVLEAFTLTANNLYIEYIHTDADVSWNGQAFSFFIGLLKRDIRAKSMDLIEKKEFKHYELMVYRIDNTYILNLIYIYEINKEIFIVDLKGDLYEGLLKNFDKNYKYEFERNKKLNLTLNTSVVKNNAIQGYFRTTSGGD</sequence>
<dbReference type="Proteomes" id="UP000503483">
    <property type="component" value="Chromosome"/>
</dbReference>
<accession>A0A6M8EKZ8</accession>
<keyword evidence="2" id="KW-1185">Reference proteome</keyword>
<evidence type="ECO:0000313" key="1">
    <source>
        <dbReference type="EMBL" id="QKE29188.1"/>
    </source>
</evidence>
<gene>
    <name evidence="1" type="ORF">AACT_2058</name>
</gene>
<evidence type="ECO:0000313" key="2">
    <source>
        <dbReference type="Proteomes" id="UP000503483"/>
    </source>
</evidence>
<proteinExistence type="predicted"/>
<reference evidence="1 2" key="1">
    <citation type="submission" date="2019-08" db="EMBL/GenBank/DDBJ databases">
        <title>Complete genome sequence of Arcobacter acticola.</title>
        <authorList>
            <person name="Miller W."/>
        </authorList>
    </citation>
    <scope>NUCLEOTIDE SEQUENCE [LARGE SCALE GENOMIC DNA]</scope>
    <source>
        <strain evidence="1 2">KCTC 52212</strain>
    </source>
</reference>
<protein>
    <submittedName>
        <fullName evidence="1">Uncharacterized protein</fullName>
    </submittedName>
</protein>
<dbReference type="KEGG" id="paco:AACT_2058"/>
<dbReference type="AlphaFoldDB" id="A0A6M8EKZ8"/>